<reference evidence="1 2" key="1">
    <citation type="submission" date="2020-08" db="EMBL/GenBank/DDBJ databases">
        <title>Functional genomics of gut bacteria from endangered species of beetles.</title>
        <authorList>
            <person name="Carlos-Shanley C."/>
        </authorList>
    </citation>
    <scope>NUCLEOTIDE SEQUENCE [LARGE SCALE GENOMIC DNA]</scope>
    <source>
        <strain evidence="1 2">S00070</strain>
    </source>
</reference>
<proteinExistence type="predicted"/>
<comment type="caution">
    <text evidence="1">The sequence shown here is derived from an EMBL/GenBank/DDBJ whole genome shotgun (WGS) entry which is preliminary data.</text>
</comment>
<keyword evidence="2" id="KW-1185">Reference proteome</keyword>
<dbReference type="EMBL" id="JACHKT010000038">
    <property type="protein sequence ID" value="MBB6005209.1"/>
    <property type="molecule type" value="Genomic_DNA"/>
</dbReference>
<organism evidence="1 2">
    <name type="scientific">Arcicella rosea</name>
    <dbReference type="NCBI Taxonomy" id="502909"/>
    <lineage>
        <taxon>Bacteria</taxon>
        <taxon>Pseudomonadati</taxon>
        <taxon>Bacteroidota</taxon>
        <taxon>Cytophagia</taxon>
        <taxon>Cytophagales</taxon>
        <taxon>Flectobacillaceae</taxon>
        <taxon>Arcicella</taxon>
    </lineage>
</organism>
<sequence length="63" mass="7739">MTGFRQKKQETRVLEFWTLELEDFEMKDTRGIYLFKPVAWTFEVFLFEKKYFIINTSDALFNT</sequence>
<dbReference type="AlphaFoldDB" id="A0A841EUZ3"/>
<dbReference type="Proteomes" id="UP000524404">
    <property type="component" value="Unassembled WGS sequence"/>
</dbReference>
<protein>
    <submittedName>
        <fullName evidence="1">Uncharacterized protein</fullName>
    </submittedName>
</protein>
<gene>
    <name evidence="1" type="ORF">HNP25_003881</name>
</gene>
<name>A0A841EUZ3_9BACT</name>
<evidence type="ECO:0000313" key="1">
    <source>
        <dbReference type="EMBL" id="MBB6005209.1"/>
    </source>
</evidence>
<evidence type="ECO:0000313" key="2">
    <source>
        <dbReference type="Proteomes" id="UP000524404"/>
    </source>
</evidence>
<accession>A0A841EUZ3</accession>
<dbReference type="RefSeq" id="WP_184136824.1">
    <property type="nucleotide sequence ID" value="NZ_JACHKT010000038.1"/>
</dbReference>